<evidence type="ECO:0000256" key="4">
    <source>
        <dbReference type="ARBA" id="ARBA00022821"/>
    </source>
</evidence>
<evidence type="ECO:0000313" key="6">
    <source>
        <dbReference type="EMBL" id="KAF0921895.1"/>
    </source>
</evidence>
<dbReference type="EMBL" id="SPHZ02000004">
    <property type="protein sequence ID" value="KAF0921895.1"/>
    <property type="molecule type" value="Genomic_DNA"/>
</dbReference>
<dbReference type="PROSITE" id="PS00287">
    <property type="entry name" value="CYSTATIN"/>
    <property type="match status" value="1"/>
</dbReference>
<accession>A0A6G1E9V2</accession>
<comment type="similarity">
    <text evidence="1">Belongs to the cystatin family. Phytocystatin subfamily.</text>
</comment>
<keyword evidence="3" id="KW-0789">Thiol protease inhibitor</keyword>
<comment type="caution">
    <text evidence="6">The sequence shown here is derived from an EMBL/GenBank/DDBJ whole genome shotgun (WGS) entry which is preliminary data.</text>
</comment>
<dbReference type="InterPro" id="IPR000010">
    <property type="entry name" value="Cystatin_dom"/>
</dbReference>
<evidence type="ECO:0000313" key="7">
    <source>
        <dbReference type="Proteomes" id="UP000479710"/>
    </source>
</evidence>
<reference evidence="6 7" key="1">
    <citation type="submission" date="2019-11" db="EMBL/GenBank/DDBJ databases">
        <title>Whole genome sequence of Oryza granulata.</title>
        <authorList>
            <person name="Li W."/>
        </authorList>
    </citation>
    <scope>NUCLEOTIDE SEQUENCE [LARGE SCALE GENOMIC DNA]</scope>
    <source>
        <strain evidence="7">cv. Menghai</strain>
        <tissue evidence="6">Leaf</tissue>
    </source>
</reference>
<proteinExistence type="inferred from homology"/>
<dbReference type="Pfam" id="PF16845">
    <property type="entry name" value="SQAPI"/>
    <property type="match status" value="1"/>
</dbReference>
<dbReference type="AlphaFoldDB" id="A0A6G1E9V2"/>
<feature type="domain" description="Cystatin" evidence="5">
    <location>
        <begin position="67"/>
        <end position="157"/>
    </location>
</feature>
<keyword evidence="7" id="KW-1185">Reference proteome</keyword>
<evidence type="ECO:0000259" key="5">
    <source>
        <dbReference type="SMART" id="SM00043"/>
    </source>
</evidence>
<dbReference type="InterPro" id="IPR018073">
    <property type="entry name" value="Prot_inh_cystat_CS"/>
</dbReference>
<dbReference type="GO" id="GO:0006952">
    <property type="term" value="P:defense response"/>
    <property type="evidence" value="ECO:0007669"/>
    <property type="project" value="UniProtKB-KW"/>
</dbReference>
<dbReference type="InterPro" id="IPR027214">
    <property type="entry name" value="Cystatin"/>
</dbReference>
<dbReference type="SMART" id="SM00043">
    <property type="entry name" value="CY"/>
    <property type="match status" value="1"/>
</dbReference>
<organism evidence="6 7">
    <name type="scientific">Oryza meyeriana var. granulata</name>
    <dbReference type="NCBI Taxonomy" id="110450"/>
    <lineage>
        <taxon>Eukaryota</taxon>
        <taxon>Viridiplantae</taxon>
        <taxon>Streptophyta</taxon>
        <taxon>Embryophyta</taxon>
        <taxon>Tracheophyta</taxon>
        <taxon>Spermatophyta</taxon>
        <taxon>Magnoliopsida</taxon>
        <taxon>Liliopsida</taxon>
        <taxon>Poales</taxon>
        <taxon>Poaceae</taxon>
        <taxon>BOP clade</taxon>
        <taxon>Oryzoideae</taxon>
        <taxon>Oryzeae</taxon>
        <taxon>Oryzinae</taxon>
        <taxon>Oryza</taxon>
        <taxon>Oryza meyeriana</taxon>
    </lineage>
</organism>
<dbReference type="InterPro" id="IPR046350">
    <property type="entry name" value="Cystatin_sf"/>
</dbReference>
<dbReference type="PANTHER" id="PTHR47116">
    <property type="entry name" value="PHLOEM FILAMENT PROTEIN"/>
    <property type="match status" value="1"/>
</dbReference>
<keyword evidence="4" id="KW-0611">Plant defense</keyword>
<dbReference type="Proteomes" id="UP000479710">
    <property type="component" value="Unassembled WGS sequence"/>
</dbReference>
<dbReference type="SUPFAM" id="SSF54403">
    <property type="entry name" value="Cystatin/monellin"/>
    <property type="match status" value="1"/>
</dbReference>
<dbReference type="CDD" id="cd00042">
    <property type="entry name" value="CY"/>
    <property type="match status" value="1"/>
</dbReference>
<gene>
    <name evidence="6" type="ORF">E2562_020506</name>
</gene>
<evidence type="ECO:0000256" key="1">
    <source>
        <dbReference type="ARBA" id="ARBA00007233"/>
    </source>
</evidence>
<evidence type="ECO:0000256" key="2">
    <source>
        <dbReference type="ARBA" id="ARBA00022690"/>
    </source>
</evidence>
<dbReference type="GO" id="GO:0004869">
    <property type="term" value="F:cysteine-type endopeptidase inhibitor activity"/>
    <property type="evidence" value="ECO:0007669"/>
    <property type="project" value="UniProtKB-KW"/>
</dbReference>
<name>A0A6G1E9V2_9ORYZ</name>
<dbReference type="OrthoDB" id="2016588at2759"/>
<protein>
    <recommendedName>
        <fullName evidence="5">Cystatin domain-containing protein</fullName>
    </recommendedName>
</protein>
<sequence length="160" mass="16960">MCCACSPFAPTRQGSSPHPKRAKPPLNTTSDRLRAAAMVRVPLLLLLVALSATAARAAHLGGGGRGPLVGGWSKIKDVGDPHIQELGGWAVERHASLASDGLRFRRVMSGEEQVVSGMNYRLVVDASDPAGESASYVAVVYEQSWTNTRQLTSFKPAAAH</sequence>
<evidence type="ECO:0000256" key="3">
    <source>
        <dbReference type="ARBA" id="ARBA00022704"/>
    </source>
</evidence>
<dbReference type="Gene3D" id="3.10.450.10">
    <property type="match status" value="1"/>
</dbReference>
<keyword evidence="2" id="KW-0646">Protease inhibitor</keyword>